<dbReference type="EMBL" id="MLYO01000054">
    <property type="protein sequence ID" value="OIJ98542.1"/>
    <property type="molecule type" value="Genomic_DNA"/>
</dbReference>
<name>A0A1S2PY90_9ACTN</name>
<dbReference type="AlphaFoldDB" id="A0A1S2PY90"/>
<comment type="caution">
    <text evidence="3">The sequence shown here is derived from an EMBL/GenBank/DDBJ whole genome shotgun (WGS) entry which is preliminary data.</text>
</comment>
<sequence>MTSTEESTPPPPKAVPAQRTGTDPELDRIAGRIRALAQRGRADGSDTRVLDRVVEDLERGGATLAGTDLVAAYPPEMLLPDATARGRGTLEGWLGVARDVLVFAPIALTWWRLRGALDAYRASRSEEPFLLGWARGFPQGSPAEATTVTLGTSALHVTLLILVVVALTLALHALHQNRERNLSREQERRQLAAELALATFLLATPARPAGKPLDSRSADRLAAQLNAGTQQLETALRRTSEEIQAVLETGPGSRIQTALDGWTTTVDELTRLIRALTPPSQLAQDLIRIREQTAEDEAKLRAAIETLVGDLRRSQEATGQEIHRHDLAVAAVRELARSLGETLMVFTERAENLVDSTRGIWQLVDRLDTRAGHLPPGGLDNADPPPYRGRP</sequence>
<evidence type="ECO:0000313" key="3">
    <source>
        <dbReference type="EMBL" id="OIJ98542.1"/>
    </source>
</evidence>
<feature type="transmembrane region" description="Helical" evidence="2">
    <location>
        <begin position="154"/>
        <end position="174"/>
    </location>
</feature>
<evidence type="ECO:0000313" key="4">
    <source>
        <dbReference type="Proteomes" id="UP000179642"/>
    </source>
</evidence>
<evidence type="ECO:0000256" key="2">
    <source>
        <dbReference type="SAM" id="Phobius"/>
    </source>
</evidence>
<feature type="region of interest" description="Disordered" evidence="1">
    <location>
        <begin position="372"/>
        <end position="391"/>
    </location>
</feature>
<keyword evidence="2" id="KW-0812">Transmembrane</keyword>
<feature type="region of interest" description="Disordered" evidence="1">
    <location>
        <begin position="1"/>
        <end position="24"/>
    </location>
</feature>
<organism evidence="3 4">
    <name type="scientific">Streptomyces monashensis</name>
    <dbReference type="NCBI Taxonomy" id="1678012"/>
    <lineage>
        <taxon>Bacteria</taxon>
        <taxon>Bacillati</taxon>
        <taxon>Actinomycetota</taxon>
        <taxon>Actinomycetes</taxon>
        <taxon>Kitasatosporales</taxon>
        <taxon>Streptomycetaceae</taxon>
        <taxon>Streptomyces</taxon>
    </lineage>
</organism>
<protein>
    <submittedName>
        <fullName evidence="3">Uncharacterized protein</fullName>
    </submittedName>
</protein>
<keyword evidence="4" id="KW-1185">Reference proteome</keyword>
<gene>
    <name evidence="3" type="ORF">BIV23_29785</name>
</gene>
<accession>A0A1S2PY90</accession>
<dbReference type="OrthoDB" id="3435720at2"/>
<keyword evidence="2" id="KW-1133">Transmembrane helix</keyword>
<dbReference type="Proteomes" id="UP000179642">
    <property type="component" value="Unassembled WGS sequence"/>
</dbReference>
<proteinExistence type="predicted"/>
<keyword evidence="2" id="KW-0472">Membrane</keyword>
<reference evidence="3 4" key="1">
    <citation type="submission" date="2016-10" db="EMBL/GenBank/DDBJ databases">
        <title>Genome sequence of Streptomyces sp. MUSC 1.</title>
        <authorList>
            <person name="Lee L.-H."/>
            <person name="Ser H.-L."/>
            <person name="Law J.W.-F."/>
        </authorList>
    </citation>
    <scope>NUCLEOTIDE SEQUENCE [LARGE SCALE GENOMIC DNA]</scope>
    <source>
        <strain evidence="3 4">MUSC 1</strain>
    </source>
</reference>
<dbReference type="RefSeq" id="WP_071384085.1">
    <property type="nucleotide sequence ID" value="NZ_MLYO01000054.1"/>
</dbReference>
<evidence type="ECO:0000256" key="1">
    <source>
        <dbReference type="SAM" id="MobiDB-lite"/>
    </source>
</evidence>